<organism evidence="11 12">
    <name type="scientific">Ilumatobacter coccineus (strain NBRC 103263 / KCTC 29153 / YM16-304)</name>
    <dbReference type="NCBI Taxonomy" id="1313172"/>
    <lineage>
        <taxon>Bacteria</taxon>
        <taxon>Bacillati</taxon>
        <taxon>Actinomycetota</taxon>
        <taxon>Acidimicrobiia</taxon>
        <taxon>Acidimicrobiales</taxon>
        <taxon>Ilumatobacteraceae</taxon>
        <taxon>Ilumatobacter</taxon>
    </lineage>
</organism>
<feature type="binding site" evidence="7">
    <location>
        <position position="101"/>
    </location>
    <ligand>
        <name>Cu cation</name>
        <dbReference type="ChEBI" id="CHEBI:23378"/>
    </ligand>
</feature>
<evidence type="ECO:0000256" key="7">
    <source>
        <dbReference type="PIRSR" id="PIRSR602386-1"/>
    </source>
</evidence>
<keyword evidence="6 7" id="KW-0186">Copper</keyword>
<evidence type="ECO:0000256" key="2">
    <source>
        <dbReference type="ARBA" id="ARBA00022448"/>
    </source>
</evidence>
<evidence type="ECO:0000256" key="4">
    <source>
        <dbReference type="ARBA" id="ARBA00022764"/>
    </source>
</evidence>
<keyword evidence="5" id="KW-0249">Electron transport</keyword>
<feature type="binding site" evidence="7">
    <location>
        <position position="138"/>
    </location>
    <ligand>
        <name>Cu cation</name>
        <dbReference type="ChEBI" id="CHEBI:23378"/>
    </ligand>
</feature>
<feature type="chain" id="PRO_5038734187" evidence="9">
    <location>
        <begin position="31"/>
        <end position="151"/>
    </location>
</feature>
<dbReference type="InterPro" id="IPR052721">
    <property type="entry name" value="ET_Amicyanin"/>
</dbReference>
<dbReference type="GO" id="GO:0042597">
    <property type="term" value="C:periplasmic space"/>
    <property type="evidence" value="ECO:0007669"/>
    <property type="project" value="UniProtKB-SubCell"/>
</dbReference>
<keyword evidence="4" id="KW-0574">Periplasm</keyword>
<keyword evidence="12" id="KW-1185">Reference proteome</keyword>
<evidence type="ECO:0000256" key="5">
    <source>
        <dbReference type="ARBA" id="ARBA00022982"/>
    </source>
</evidence>
<dbReference type="EMBL" id="AP012057">
    <property type="protein sequence ID" value="BAN03094.1"/>
    <property type="molecule type" value="Genomic_DNA"/>
</dbReference>
<dbReference type="InterPro" id="IPR000923">
    <property type="entry name" value="BlueCu_1"/>
</dbReference>
<name>A0A6C7E5R0_ILUCY</name>
<feature type="domain" description="Blue (type 1) copper" evidence="10">
    <location>
        <begin position="73"/>
        <end position="151"/>
    </location>
</feature>
<dbReference type="Gene3D" id="2.60.40.420">
    <property type="entry name" value="Cupredoxins - blue copper proteins"/>
    <property type="match status" value="1"/>
</dbReference>
<evidence type="ECO:0000313" key="11">
    <source>
        <dbReference type="EMBL" id="BAN03094.1"/>
    </source>
</evidence>
<keyword evidence="2" id="KW-0813">Transport</keyword>
<dbReference type="KEGG" id="aym:YM304_27800"/>
<dbReference type="OrthoDB" id="574459at2"/>
<proteinExistence type="predicted"/>
<sequence>MRTCTMRSTPTPKKIAAATAVLALTMAACSGDSDSDDDSTADAPASAESPRAEPDTDDAADAGSEGSSTSVGIAGSRFDPLETTVAVGDTVSFTNTDPFAHTVTANDGQAVSFDSGEFGQDETFEVTFDEAGSFAYFCEIHPTMRATVVVN</sequence>
<feature type="binding site" evidence="7">
    <location>
        <position position="141"/>
    </location>
    <ligand>
        <name>Cu cation</name>
        <dbReference type="ChEBI" id="CHEBI:23378"/>
    </ligand>
</feature>
<dbReference type="Proteomes" id="UP000011863">
    <property type="component" value="Chromosome"/>
</dbReference>
<evidence type="ECO:0000256" key="3">
    <source>
        <dbReference type="ARBA" id="ARBA00022723"/>
    </source>
</evidence>
<dbReference type="AlphaFoldDB" id="A0A6C7E5R0"/>
<evidence type="ECO:0000313" key="12">
    <source>
        <dbReference type="Proteomes" id="UP000011863"/>
    </source>
</evidence>
<accession>A0A6C7E5R0</accession>
<feature type="region of interest" description="Disordered" evidence="8">
    <location>
        <begin position="29"/>
        <end position="79"/>
    </location>
</feature>
<dbReference type="PRINTS" id="PR00155">
    <property type="entry name" value="AMICYANIN"/>
</dbReference>
<dbReference type="PANTHER" id="PTHR36507">
    <property type="entry name" value="BLL1555 PROTEIN"/>
    <property type="match status" value="1"/>
</dbReference>
<evidence type="ECO:0000256" key="6">
    <source>
        <dbReference type="ARBA" id="ARBA00023008"/>
    </source>
</evidence>
<evidence type="ECO:0000256" key="9">
    <source>
        <dbReference type="SAM" id="SignalP"/>
    </source>
</evidence>
<gene>
    <name evidence="11" type="ORF">YM304_27800</name>
</gene>
<evidence type="ECO:0000256" key="1">
    <source>
        <dbReference type="ARBA" id="ARBA00004418"/>
    </source>
</evidence>
<keyword evidence="3 7" id="KW-0479">Metal-binding</keyword>
<comment type="cofactor">
    <cofactor evidence="7">
        <name>Cu cation</name>
        <dbReference type="ChEBI" id="CHEBI:23378"/>
    </cofactor>
    <text evidence="7">Binds 1 copper ion per subunit.</text>
</comment>
<feature type="signal peptide" evidence="9">
    <location>
        <begin position="1"/>
        <end position="30"/>
    </location>
</feature>
<dbReference type="Pfam" id="PF00127">
    <property type="entry name" value="Copper-bind"/>
    <property type="match status" value="1"/>
</dbReference>
<dbReference type="SUPFAM" id="SSF49503">
    <property type="entry name" value="Cupredoxins"/>
    <property type="match status" value="1"/>
</dbReference>
<evidence type="ECO:0000259" key="10">
    <source>
        <dbReference type="Pfam" id="PF00127"/>
    </source>
</evidence>
<protein>
    <submittedName>
        <fullName evidence="11">Putative blue copper protein</fullName>
    </submittedName>
</protein>
<dbReference type="GO" id="GO:0009055">
    <property type="term" value="F:electron transfer activity"/>
    <property type="evidence" value="ECO:0007669"/>
    <property type="project" value="InterPro"/>
</dbReference>
<dbReference type="InterPro" id="IPR008972">
    <property type="entry name" value="Cupredoxin"/>
</dbReference>
<evidence type="ECO:0000256" key="8">
    <source>
        <dbReference type="SAM" id="MobiDB-lite"/>
    </source>
</evidence>
<dbReference type="InterPro" id="IPR002386">
    <property type="entry name" value="Amicyanin/Pseudoazurin"/>
</dbReference>
<reference evidence="11 12" key="1">
    <citation type="journal article" date="2013" name="Int. J. Syst. Evol. Microbiol.">
        <title>Ilumatobacter nonamiense sp. nov. and Ilumatobacter coccineum sp. nov., isolated from seashore sand.</title>
        <authorList>
            <person name="Matsumoto A."/>
            <person name="Kasai H."/>
            <person name="Matsuo Y."/>
            <person name="Shizuri Y."/>
            <person name="Ichikawa N."/>
            <person name="Fujita N."/>
            <person name="Omura S."/>
            <person name="Takahashi Y."/>
        </authorList>
    </citation>
    <scope>NUCLEOTIDE SEQUENCE [LARGE SCALE GENOMIC DNA]</scope>
    <source>
        <strain evidence="12">NBRC 103263 / KCTC 29153 / YM16-304</strain>
    </source>
</reference>
<dbReference type="GO" id="GO:0005507">
    <property type="term" value="F:copper ion binding"/>
    <property type="evidence" value="ECO:0007669"/>
    <property type="project" value="InterPro"/>
</dbReference>
<keyword evidence="9" id="KW-0732">Signal</keyword>
<dbReference type="PANTHER" id="PTHR36507:SF1">
    <property type="entry name" value="BLL1555 PROTEIN"/>
    <property type="match status" value="1"/>
</dbReference>
<comment type="subcellular location">
    <subcellularLocation>
        <location evidence="1">Periplasm</location>
    </subcellularLocation>
</comment>
<dbReference type="PROSITE" id="PS51257">
    <property type="entry name" value="PROKAR_LIPOPROTEIN"/>
    <property type="match status" value="1"/>
</dbReference>